<dbReference type="EMBL" id="MARB01000007">
    <property type="protein sequence ID" value="ODJ88142.1"/>
    <property type="molecule type" value="Genomic_DNA"/>
</dbReference>
<dbReference type="AlphaFoldDB" id="A0A7Z0VM16"/>
<dbReference type="Proteomes" id="UP000094769">
    <property type="component" value="Unassembled WGS sequence"/>
</dbReference>
<keyword evidence="3" id="KW-1185">Reference proteome</keyword>
<feature type="region of interest" description="Disordered" evidence="1">
    <location>
        <begin position="121"/>
        <end position="153"/>
    </location>
</feature>
<reference evidence="2 3" key="1">
    <citation type="submission" date="2016-06" db="EMBL/GenBank/DDBJ databases">
        <title>Genome sequence of endosymbiont of Candidatus Endolucinida thiodiazotropha.</title>
        <authorList>
            <person name="Poehlein A."/>
            <person name="Koenig S."/>
            <person name="Heiden S.E."/>
            <person name="Thuermer A."/>
            <person name="Voget S."/>
            <person name="Daniel R."/>
            <person name="Markert S."/>
            <person name="Gros O."/>
            <person name="Schweder T."/>
        </authorList>
    </citation>
    <scope>NUCLEOTIDE SEQUENCE [LARGE SCALE GENOMIC DNA]</scope>
    <source>
        <strain evidence="2 3">COS</strain>
    </source>
</reference>
<sequence>MWHGPNPGIGIQVSKEKTMNILKLMTIGFTILFAVSTAVADEEGSVSGTVSEVFDVGSYTYIQLSEQGTWIATSHLPVVVGDTIEYRGGIEMRDFYSKALDRKFDSVIFVQAAKRLGESAKSSQHQVLKGEDHGNENRQTQRSASVQVPAPGEIPQLADGKTIADIMVDAIQLNEQSVNLRARVIKVSPNIMGKNWITLQDGTGTPPNDKLIATSTELVSPGELVIANGVIRYNVDIGSGYTYKVLLEQTTFSSK</sequence>
<evidence type="ECO:0000256" key="1">
    <source>
        <dbReference type="SAM" id="MobiDB-lite"/>
    </source>
</evidence>
<evidence type="ECO:0000313" key="3">
    <source>
        <dbReference type="Proteomes" id="UP000094769"/>
    </source>
</evidence>
<comment type="caution">
    <text evidence="2">The sequence shown here is derived from an EMBL/GenBank/DDBJ whole genome shotgun (WGS) entry which is preliminary data.</text>
</comment>
<evidence type="ECO:0000313" key="2">
    <source>
        <dbReference type="EMBL" id="ODJ88142.1"/>
    </source>
</evidence>
<name>A0A7Z0VM16_9GAMM</name>
<protein>
    <submittedName>
        <fullName evidence="2">Uncharacterized protein</fullName>
    </submittedName>
</protein>
<feature type="compositionally biased region" description="Polar residues" evidence="1">
    <location>
        <begin position="137"/>
        <end position="146"/>
    </location>
</feature>
<organism evidence="2 3">
    <name type="scientific">Candidatus Thiodiazotropha endolucinida</name>
    <dbReference type="NCBI Taxonomy" id="1655433"/>
    <lineage>
        <taxon>Bacteria</taxon>
        <taxon>Pseudomonadati</taxon>
        <taxon>Pseudomonadota</taxon>
        <taxon>Gammaproteobacteria</taxon>
        <taxon>Chromatiales</taxon>
        <taxon>Sedimenticolaceae</taxon>
        <taxon>Candidatus Thiodiazotropha</taxon>
    </lineage>
</organism>
<proteinExistence type="predicted"/>
<gene>
    <name evidence="2" type="ORF">CODIS_15530</name>
</gene>
<accession>A0A7Z0VM16</accession>